<feature type="coiled-coil region" evidence="6">
    <location>
        <begin position="311"/>
        <end position="401"/>
    </location>
</feature>
<evidence type="ECO:0000256" key="4">
    <source>
        <dbReference type="ARBA" id="ARBA00023163"/>
    </source>
</evidence>
<evidence type="ECO:0000256" key="2">
    <source>
        <dbReference type="ARBA" id="ARBA00023015"/>
    </source>
</evidence>
<gene>
    <name evidence="8" type="ORF">TRIUR3_18117</name>
</gene>
<proteinExistence type="predicted"/>
<dbReference type="eggNOG" id="ENOG502QR7S">
    <property type="taxonomic scope" value="Eukaryota"/>
</dbReference>
<feature type="region of interest" description="Disordered" evidence="7">
    <location>
        <begin position="1"/>
        <end position="39"/>
    </location>
</feature>
<dbReference type="InterPro" id="IPR045314">
    <property type="entry name" value="bZIP_plant_GBF1"/>
</dbReference>
<evidence type="ECO:0000256" key="5">
    <source>
        <dbReference type="ARBA" id="ARBA00023242"/>
    </source>
</evidence>
<evidence type="ECO:0000313" key="8">
    <source>
        <dbReference type="EMBL" id="EMS47980.1"/>
    </source>
</evidence>
<dbReference type="InterPro" id="IPR004827">
    <property type="entry name" value="bZIP"/>
</dbReference>
<dbReference type="PANTHER" id="PTHR35761">
    <property type="entry name" value="ATR INTERACTING PROTEIN"/>
    <property type="match status" value="1"/>
</dbReference>
<accession>M7Z6G5</accession>
<dbReference type="OMA" id="NECESCA"/>
<organism evidence="8">
    <name type="scientific">Triticum urartu</name>
    <name type="common">Red wild einkorn</name>
    <name type="synonym">Crithodium urartu</name>
    <dbReference type="NCBI Taxonomy" id="4572"/>
    <lineage>
        <taxon>Eukaryota</taxon>
        <taxon>Viridiplantae</taxon>
        <taxon>Streptophyta</taxon>
        <taxon>Embryophyta</taxon>
        <taxon>Tracheophyta</taxon>
        <taxon>Spermatophyta</taxon>
        <taxon>Magnoliopsida</taxon>
        <taxon>Liliopsida</taxon>
        <taxon>Poales</taxon>
        <taxon>Poaceae</taxon>
        <taxon>BOP clade</taxon>
        <taxon>Pooideae</taxon>
        <taxon>Triticodae</taxon>
        <taxon>Triticeae</taxon>
        <taxon>Triticinae</taxon>
        <taxon>Triticum</taxon>
    </lineage>
</organism>
<sequence length="1048" mass="115249">MGSNDPSTPPKASKPPEQEQPPATTSGTTAPVYPEWPGFQGYPAMPPHGFFPPPVAAGQAHPYMWGAQHMVPPYGTPPPPYMMYPPGTVYAHPTTPGVHPFHYPMQTNGNLEPAGAQGAAPGAAETNGKNEPGKTSGPSANGVTSNSESGSDSESEGSDANSQNDSHSKENDVNENGSAQNGVSHSSSHGTFNKPMPLVPVQSGAVIGGVAGPATNLNIGMDYWGATGSSPVPAMRGKAPSGSARGEQWTKILPLKTGMSCYVTRMFFSEKGGLLVCIPPFSPCINVGQDERELKKQKRKLSNRESARRSRLRKQAECEELGQRAEALKSENSSLRIELDRIKKEYEELLSKNTSLKRELERTLKQMNDLKNEHVELKKGMKEKDLEIEAKEAEIHNLKKANVRDISSKEMDIDQPCHTPANEALHARGSCWTSTKRVSLEESAHAELERNKSKDIKTKGVQTDLPLSSGHLERKKVLMNNISSNLCAIWGRPANSMLGRSLISKILASCSEEMLTLFQSARLPDKCENSTEASSSMNNAISEVYDTIVKMNSDTIPIQTLLEALLNLCVVGNAVIVGRVLRILHSILQNLLTHGTRSNQRCILTAGAKLFVLPGRKGGVSQDDPALVSRGSPLSNTGFALLRFYQVQFLKIGTNKVTTADCMITLFHFFIMCNLRNNVSIETYVDNNMEMERNNQEHSSALLNTPDQEEDGLHIGNMFLPCTFWTPFFTGVLQIALKYSEEGIRVDALSIMILIVRTSDSKGEREKFGFISVMESLHQLLQKENALLVKKHSVHLLFLLLNCPVMLKMLCSGGKDGSELMETVGCENEPQQAINSVLKDLSECLTCEATTSLGDEPFFLFGRTDVDKHWVVMTYCEDVELKLCRLVVNLLAYIASSGKLGYEVLLGSVTAHGASFLELTMEVLASQMECKVDFSTEVHELLNERYLLMREVLILLNRLASHAMFSKPTLEVLMGSKRCAGLTIDIANRLPQRSKYPLRQLNPQMANDLADLAQKFRSRVYGFLEEQQHSTAERCDTGASGKPLRVPR</sequence>
<dbReference type="STRING" id="4572.M7Z6G5"/>
<keyword evidence="2" id="KW-0805">Transcription regulation</keyword>
<dbReference type="CDD" id="cd14702">
    <property type="entry name" value="bZIP_plant_GBF1"/>
    <property type="match status" value="1"/>
</dbReference>
<keyword evidence="3" id="KW-0238">DNA-binding</keyword>
<comment type="subcellular location">
    <subcellularLocation>
        <location evidence="1">Nucleus</location>
    </subcellularLocation>
</comment>
<dbReference type="GO" id="GO:0003677">
    <property type="term" value="F:DNA binding"/>
    <property type="evidence" value="ECO:0007669"/>
    <property type="project" value="UniProtKB-KW"/>
</dbReference>
<dbReference type="EMBL" id="KD253468">
    <property type="protein sequence ID" value="EMS47980.1"/>
    <property type="molecule type" value="Genomic_DNA"/>
</dbReference>
<feature type="compositionally biased region" description="Polar residues" evidence="7">
    <location>
        <begin position="174"/>
        <end position="191"/>
    </location>
</feature>
<dbReference type="PANTHER" id="PTHR35761:SF1">
    <property type="entry name" value="PROTEIN SENSITIVE TO UV 2"/>
    <property type="match status" value="1"/>
</dbReference>
<evidence type="ECO:0000256" key="3">
    <source>
        <dbReference type="ARBA" id="ARBA00023125"/>
    </source>
</evidence>
<dbReference type="Pfam" id="PF16596">
    <property type="entry name" value="MFMR_assoc"/>
    <property type="match status" value="1"/>
</dbReference>
<dbReference type="SMART" id="SM00338">
    <property type="entry name" value="BRLZ"/>
    <property type="match status" value="1"/>
</dbReference>
<dbReference type="GO" id="GO:0006974">
    <property type="term" value="P:DNA damage response"/>
    <property type="evidence" value="ECO:0007669"/>
    <property type="project" value="InterPro"/>
</dbReference>
<dbReference type="AlphaFoldDB" id="M7Z6G5"/>
<dbReference type="InterPro" id="IPR046347">
    <property type="entry name" value="bZIP_sf"/>
</dbReference>
<dbReference type="Pfam" id="PF07777">
    <property type="entry name" value="MFMR"/>
    <property type="match status" value="1"/>
</dbReference>
<feature type="compositionally biased region" description="Low complexity" evidence="7">
    <location>
        <begin position="113"/>
        <end position="124"/>
    </location>
</feature>
<dbReference type="Gene3D" id="1.20.5.170">
    <property type="match status" value="1"/>
</dbReference>
<dbReference type="SUPFAM" id="SSF57959">
    <property type="entry name" value="Leucine zipper domain"/>
    <property type="match status" value="1"/>
</dbReference>
<evidence type="ECO:0000256" key="6">
    <source>
        <dbReference type="SAM" id="Coils"/>
    </source>
</evidence>
<dbReference type="GO" id="GO:0005634">
    <property type="term" value="C:nucleus"/>
    <property type="evidence" value="ECO:0007669"/>
    <property type="project" value="UniProtKB-SubCell"/>
</dbReference>
<dbReference type="PROSITE" id="PS00036">
    <property type="entry name" value="BZIP_BASIC"/>
    <property type="match status" value="1"/>
</dbReference>
<keyword evidence="5" id="KW-0539">Nucleus</keyword>
<dbReference type="InterPro" id="IPR044952">
    <property type="entry name" value="SUV2"/>
</dbReference>
<keyword evidence="6" id="KW-0175">Coiled coil</keyword>
<dbReference type="InterPro" id="IPR012900">
    <property type="entry name" value="MFMR"/>
</dbReference>
<evidence type="ECO:0000256" key="7">
    <source>
        <dbReference type="SAM" id="MobiDB-lite"/>
    </source>
</evidence>
<dbReference type="Pfam" id="PF00170">
    <property type="entry name" value="bZIP_1"/>
    <property type="match status" value="1"/>
</dbReference>
<reference evidence="8" key="1">
    <citation type="journal article" date="2013" name="Nature">
        <title>Draft genome of the wheat A-genome progenitor Triticum urartu.</title>
        <authorList>
            <person name="Ling H.Q."/>
            <person name="Zhao S."/>
            <person name="Liu D."/>
            <person name="Wang J."/>
            <person name="Sun H."/>
            <person name="Zhang C."/>
            <person name="Fan H."/>
            <person name="Li D."/>
            <person name="Dong L."/>
            <person name="Tao Y."/>
            <person name="Gao C."/>
            <person name="Wu H."/>
            <person name="Li Y."/>
            <person name="Cui Y."/>
            <person name="Guo X."/>
            <person name="Zheng S."/>
            <person name="Wang B."/>
            <person name="Yu K."/>
            <person name="Liang Q."/>
            <person name="Yang W."/>
            <person name="Lou X."/>
            <person name="Chen J."/>
            <person name="Feng M."/>
            <person name="Jian J."/>
            <person name="Zhang X."/>
            <person name="Luo G."/>
            <person name="Jiang Y."/>
            <person name="Liu J."/>
            <person name="Wang Z."/>
            <person name="Sha Y."/>
            <person name="Zhang B."/>
            <person name="Wu H."/>
            <person name="Tang D."/>
            <person name="Shen Q."/>
            <person name="Xue P."/>
            <person name="Zou S."/>
            <person name="Wang X."/>
            <person name="Liu X."/>
            <person name="Wang F."/>
            <person name="Yang Y."/>
            <person name="An X."/>
            <person name="Dong Z."/>
            <person name="Zhang K."/>
            <person name="Zhang X."/>
            <person name="Luo M.C."/>
            <person name="Dvorak J."/>
            <person name="Tong Y."/>
            <person name="Wang J."/>
            <person name="Yang H."/>
            <person name="Li Z."/>
            <person name="Wang D."/>
            <person name="Zhang A."/>
            <person name="Wang J."/>
        </authorList>
    </citation>
    <scope>NUCLEOTIDE SEQUENCE</scope>
</reference>
<dbReference type="GO" id="GO:0003700">
    <property type="term" value="F:DNA-binding transcription factor activity"/>
    <property type="evidence" value="ECO:0007669"/>
    <property type="project" value="InterPro"/>
</dbReference>
<evidence type="ECO:0000256" key="1">
    <source>
        <dbReference type="ARBA" id="ARBA00004123"/>
    </source>
</evidence>
<keyword evidence="4" id="KW-0804">Transcription</keyword>
<dbReference type="PROSITE" id="PS50217">
    <property type="entry name" value="BZIP"/>
    <property type="match status" value="1"/>
</dbReference>
<protein>
    <submittedName>
        <fullName evidence="8">Transcription factor HBP-1a</fullName>
    </submittedName>
</protein>
<name>M7Z6G5_TRIUA</name>
<feature type="region of interest" description="Disordered" evidence="7">
    <location>
        <begin position="101"/>
        <end position="196"/>
    </location>
</feature>